<organism evidence="3 4">
    <name type="scientific">Sphingomonas quercus</name>
    <dbReference type="NCBI Taxonomy" id="2842451"/>
    <lineage>
        <taxon>Bacteria</taxon>
        <taxon>Pseudomonadati</taxon>
        <taxon>Pseudomonadota</taxon>
        <taxon>Alphaproteobacteria</taxon>
        <taxon>Sphingomonadales</taxon>
        <taxon>Sphingomonadaceae</taxon>
        <taxon>Sphingomonas</taxon>
    </lineage>
</organism>
<dbReference type="Proteomes" id="UP000776276">
    <property type="component" value="Unassembled WGS sequence"/>
</dbReference>
<dbReference type="SUPFAM" id="SSF52266">
    <property type="entry name" value="SGNH hydrolase"/>
    <property type="match status" value="1"/>
</dbReference>
<dbReference type="Pfam" id="PF00041">
    <property type="entry name" value="fn3"/>
    <property type="match status" value="1"/>
</dbReference>
<sequence length="601" mass="61265">MASAMAFGWRRVPSAGGAVPPPPVVNPGYDVIVLAGESNIVGYFGPIDPVLDAPDTRIVQWSSAAQAVVPAVDPLDHPDQAEHPEHISTVGPGLSLAKAYIAAGRLDAGRQILLVPLGMGSTGFGGAGYWAAGGAGDLHAIANVNRAMAAGGGANRLACIAYSGGGLDRAMTASLFASHLDALVARWRGSMAGAAANTPFLAAGRLAGGANTSQPIIDALETLPNRVAYTAHVSAAGLVSGGDNIHLNAASQRTMGSRFIDDGLPAAIGNALAPALPSAPRGLAAVPATGQVALSWRWPAAGVPMPADYIVQYRPGGDSNWVTFADGVSDDTGALVTGLAGGLAYEFRVAARNDSGQGDWSSVVSATPGIVEEIAEADALRHWLYGEDNPGFVDLIGGETMTAASTVPTLHAGFMTTAGRNGGMCAEVTADASAMTIIVVGRPTAAALSGLGAAYAVNTRLSLAQGTALGMRGAAIADPNKFTFLPKPNAAHRVAVDAAKLASWCFMALSIAAEVRRIDYIGDAAGAIVSDDVNDGLTRDYAPTANRISAGDGYWNDSSAFTDPADIAELIVWHRALDRSELDAVYARSVARLAARGIALS</sequence>
<dbReference type="Pfam" id="PF03629">
    <property type="entry name" value="SASA"/>
    <property type="match status" value="1"/>
</dbReference>
<proteinExistence type="predicted"/>
<accession>A0ABS6BJJ1</accession>
<dbReference type="Gene3D" id="2.60.40.10">
    <property type="entry name" value="Immunoglobulins"/>
    <property type="match status" value="1"/>
</dbReference>
<dbReference type="Gene3D" id="3.40.50.1110">
    <property type="entry name" value="SGNH hydrolase"/>
    <property type="match status" value="1"/>
</dbReference>
<dbReference type="CDD" id="cd00063">
    <property type="entry name" value="FN3"/>
    <property type="match status" value="1"/>
</dbReference>
<keyword evidence="1" id="KW-0378">Hydrolase</keyword>
<name>A0ABS6BJJ1_9SPHN</name>
<dbReference type="InterPro" id="IPR005181">
    <property type="entry name" value="SASA"/>
</dbReference>
<dbReference type="InterPro" id="IPR003961">
    <property type="entry name" value="FN3_dom"/>
</dbReference>
<dbReference type="PROSITE" id="PS50853">
    <property type="entry name" value="FN3"/>
    <property type="match status" value="1"/>
</dbReference>
<dbReference type="SUPFAM" id="SSF49265">
    <property type="entry name" value="Fibronectin type III"/>
    <property type="match status" value="1"/>
</dbReference>
<feature type="domain" description="Fibronectin type-III" evidence="2">
    <location>
        <begin position="276"/>
        <end position="373"/>
    </location>
</feature>
<dbReference type="InterPro" id="IPR036514">
    <property type="entry name" value="SGNH_hydro_sf"/>
</dbReference>
<comment type="caution">
    <text evidence="3">The sequence shown here is derived from an EMBL/GenBank/DDBJ whole genome shotgun (WGS) entry which is preliminary data.</text>
</comment>
<keyword evidence="4" id="KW-1185">Reference proteome</keyword>
<evidence type="ECO:0000313" key="4">
    <source>
        <dbReference type="Proteomes" id="UP000776276"/>
    </source>
</evidence>
<evidence type="ECO:0000313" key="3">
    <source>
        <dbReference type="EMBL" id="MBU3078473.1"/>
    </source>
</evidence>
<reference evidence="3 4" key="1">
    <citation type="submission" date="2021-06" db="EMBL/GenBank/DDBJ databases">
        <title>Sphingomonas sp. XMGL2, whole genome shotgun sequencing project.</title>
        <authorList>
            <person name="Zhao G."/>
            <person name="Shen L."/>
        </authorList>
    </citation>
    <scope>NUCLEOTIDE SEQUENCE [LARGE SCALE GENOMIC DNA]</scope>
    <source>
        <strain evidence="3 4">XMGL2</strain>
    </source>
</reference>
<gene>
    <name evidence="3" type="ORF">KOF26_11385</name>
</gene>
<dbReference type="InterPro" id="IPR013783">
    <property type="entry name" value="Ig-like_fold"/>
</dbReference>
<evidence type="ECO:0000259" key="2">
    <source>
        <dbReference type="PROSITE" id="PS50853"/>
    </source>
</evidence>
<dbReference type="InterPro" id="IPR036116">
    <property type="entry name" value="FN3_sf"/>
</dbReference>
<protein>
    <submittedName>
        <fullName evidence="3">Fibronectin type III domain-containing protein</fullName>
    </submittedName>
</protein>
<dbReference type="EMBL" id="JAHKRT010000005">
    <property type="protein sequence ID" value="MBU3078473.1"/>
    <property type="molecule type" value="Genomic_DNA"/>
</dbReference>
<dbReference type="SMART" id="SM00060">
    <property type="entry name" value="FN3"/>
    <property type="match status" value="1"/>
</dbReference>
<evidence type="ECO:0000256" key="1">
    <source>
        <dbReference type="ARBA" id="ARBA00022801"/>
    </source>
</evidence>